<evidence type="ECO:0000313" key="1">
    <source>
        <dbReference type="EMBL" id="TQF73454.1"/>
    </source>
</evidence>
<evidence type="ECO:0000313" key="2">
    <source>
        <dbReference type="Proteomes" id="UP000316256"/>
    </source>
</evidence>
<protein>
    <submittedName>
        <fullName evidence="1">Uncharacterized protein</fullName>
    </submittedName>
</protein>
<name>A0A541BMG6_9NOCA</name>
<dbReference type="AlphaFoldDB" id="A0A541BMG6"/>
<reference evidence="1 2" key="1">
    <citation type="submission" date="2019-06" db="EMBL/GenBank/DDBJ databases">
        <title>Rhodococcus spaelei sp. nov., isolated from a cave.</title>
        <authorList>
            <person name="Lee S.D."/>
        </authorList>
    </citation>
    <scope>NUCLEOTIDE SEQUENCE [LARGE SCALE GENOMIC DNA]</scope>
    <source>
        <strain evidence="1 2">C9-5</strain>
    </source>
</reference>
<gene>
    <name evidence="1" type="ORF">FK531_08135</name>
</gene>
<keyword evidence="2" id="KW-1185">Reference proteome</keyword>
<dbReference type="EMBL" id="VIGH01000003">
    <property type="protein sequence ID" value="TQF73454.1"/>
    <property type="molecule type" value="Genomic_DNA"/>
</dbReference>
<comment type="caution">
    <text evidence="1">The sequence shown here is derived from an EMBL/GenBank/DDBJ whole genome shotgun (WGS) entry which is preliminary data.</text>
</comment>
<organism evidence="1 2">
    <name type="scientific">Rhodococcus spelaei</name>
    <dbReference type="NCBI Taxonomy" id="2546320"/>
    <lineage>
        <taxon>Bacteria</taxon>
        <taxon>Bacillati</taxon>
        <taxon>Actinomycetota</taxon>
        <taxon>Actinomycetes</taxon>
        <taxon>Mycobacteriales</taxon>
        <taxon>Nocardiaceae</taxon>
        <taxon>Rhodococcus</taxon>
    </lineage>
</organism>
<sequence>MSRSLARRGASVLVAAALLGGGLALGGGTASAEEATGSTGSTIANERFFLDLPAALVLSLGEAAGSVDLSPTYCPAIENPSRHCPSATEFLLDLLLGNESS</sequence>
<proteinExistence type="predicted"/>
<accession>A0A541BMG6</accession>
<dbReference type="Proteomes" id="UP000316256">
    <property type="component" value="Unassembled WGS sequence"/>
</dbReference>
<dbReference type="RefSeq" id="WP_142097460.1">
    <property type="nucleotide sequence ID" value="NZ_VIGH01000003.1"/>
</dbReference>